<keyword evidence="6 12" id="KW-0479">Metal-binding</keyword>
<evidence type="ECO:0000256" key="4">
    <source>
        <dbReference type="ARBA" id="ARBA00022617"/>
    </source>
</evidence>
<keyword evidence="11" id="KW-0472">Membrane</keyword>
<dbReference type="EMBL" id="SPHZ02000008">
    <property type="protein sequence ID" value="KAF0904947.1"/>
    <property type="molecule type" value="Genomic_DNA"/>
</dbReference>
<keyword evidence="9 12" id="KW-0408">Iron</keyword>
<gene>
    <name evidence="14" type="ORF">E2562_039030</name>
</gene>
<dbReference type="InterPro" id="IPR001128">
    <property type="entry name" value="Cyt_P450"/>
</dbReference>
<dbReference type="GO" id="GO:0016020">
    <property type="term" value="C:membrane"/>
    <property type="evidence" value="ECO:0007669"/>
    <property type="project" value="UniProtKB-SubCell"/>
</dbReference>
<dbReference type="Pfam" id="PF00067">
    <property type="entry name" value="p450"/>
    <property type="match status" value="1"/>
</dbReference>
<keyword evidence="10 13" id="KW-0503">Monooxygenase</keyword>
<comment type="caution">
    <text evidence="14">The sequence shown here is derived from an EMBL/GenBank/DDBJ whole genome shotgun (WGS) entry which is preliminary data.</text>
</comment>
<evidence type="ECO:0000256" key="1">
    <source>
        <dbReference type="ARBA" id="ARBA00001971"/>
    </source>
</evidence>
<evidence type="ECO:0000256" key="7">
    <source>
        <dbReference type="ARBA" id="ARBA00022989"/>
    </source>
</evidence>
<protein>
    <submittedName>
        <fullName evidence="14">Uncharacterized protein</fullName>
    </submittedName>
</protein>
<dbReference type="SUPFAM" id="SSF48264">
    <property type="entry name" value="Cytochrome P450"/>
    <property type="match status" value="1"/>
</dbReference>
<evidence type="ECO:0000256" key="8">
    <source>
        <dbReference type="ARBA" id="ARBA00023002"/>
    </source>
</evidence>
<proteinExistence type="inferred from homology"/>
<dbReference type="OrthoDB" id="755778at2759"/>
<dbReference type="GO" id="GO:0005506">
    <property type="term" value="F:iron ion binding"/>
    <property type="evidence" value="ECO:0007669"/>
    <property type="project" value="InterPro"/>
</dbReference>
<dbReference type="InterPro" id="IPR052306">
    <property type="entry name" value="CYP450_71D"/>
</dbReference>
<keyword evidence="5" id="KW-0812">Transmembrane</keyword>
<keyword evidence="15" id="KW-1185">Reference proteome</keyword>
<sequence length="280" mass="30552">GAVRQAEECRDTVFGILDGIIQEHLERTGSGCAGAAGEDLLDVLLRLQKEGGLQFPLDMVAIKSVIFDIFGAGSETSATALEWAIAELIRNPEAMQKATAEVRHAFAAPGAVSEAALGELQYLHLVLRETFRLHAPVPLLLPRECQEPCRVLGYDVPRGTQVLVNVWALGRDERYWPCGSPEEFRPERFADGETTAAVDFRGADFELLPFGAGRRMCPGMAFGLANVELPLASLLFHFDWEAPGVTDPAEFNMTEAFGITARRKANLLLRPVLRVPVPGV</sequence>
<dbReference type="GO" id="GO:0020037">
    <property type="term" value="F:heme binding"/>
    <property type="evidence" value="ECO:0007669"/>
    <property type="project" value="InterPro"/>
</dbReference>
<dbReference type="Gene3D" id="1.10.630.10">
    <property type="entry name" value="Cytochrome P450"/>
    <property type="match status" value="1"/>
</dbReference>
<keyword evidence="4 12" id="KW-0349">Heme</keyword>
<reference evidence="14 15" key="1">
    <citation type="submission" date="2019-11" db="EMBL/GenBank/DDBJ databases">
        <title>Whole genome sequence of Oryza granulata.</title>
        <authorList>
            <person name="Li W."/>
        </authorList>
    </citation>
    <scope>NUCLEOTIDE SEQUENCE [LARGE SCALE GENOMIC DNA]</scope>
    <source>
        <strain evidence="15">cv. Menghai</strain>
        <tissue evidence="14">Leaf</tissue>
    </source>
</reference>
<dbReference type="InterPro" id="IPR036396">
    <property type="entry name" value="Cyt_P450_sf"/>
</dbReference>
<comment type="similarity">
    <text evidence="3 13">Belongs to the cytochrome P450 family.</text>
</comment>
<evidence type="ECO:0000256" key="12">
    <source>
        <dbReference type="PIRSR" id="PIRSR602401-1"/>
    </source>
</evidence>
<evidence type="ECO:0000256" key="9">
    <source>
        <dbReference type="ARBA" id="ARBA00023004"/>
    </source>
</evidence>
<dbReference type="GO" id="GO:0004497">
    <property type="term" value="F:monooxygenase activity"/>
    <property type="evidence" value="ECO:0007669"/>
    <property type="project" value="UniProtKB-KW"/>
</dbReference>
<dbReference type="PROSITE" id="PS00086">
    <property type="entry name" value="CYTOCHROME_P450"/>
    <property type="match status" value="1"/>
</dbReference>
<comment type="cofactor">
    <cofactor evidence="1 12">
        <name>heme</name>
        <dbReference type="ChEBI" id="CHEBI:30413"/>
    </cofactor>
</comment>
<name>A0A6G1CXY0_9ORYZ</name>
<feature type="binding site" description="axial binding residue" evidence="12">
    <location>
        <position position="217"/>
    </location>
    <ligand>
        <name>heme</name>
        <dbReference type="ChEBI" id="CHEBI:30413"/>
    </ligand>
    <ligandPart>
        <name>Fe</name>
        <dbReference type="ChEBI" id="CHEBI:18248"/>
    </ligandPart>
</feature>
<dbReference type="InterPro" id="IPR017972">
    <property type="entry name" value="Cyt_P450_CS"/>
</dbReference>
<dbReference type="FunFam" id="1.10.630.10:FF:000126">
    <property type="entry name" value="Predicted protein"/>
    <property type="match status" value="1"/>
</dbReference>
<dbReference type="PANTHER" id="PTHR47953">
    <property type="entry name" value="OS08G0105600 PROTEIN"/>
    <property type="match status" value="1"/>
</dbReference>
<dbReference type="InterPro" id="IPR002401">
    <property type="entry name" value="Cyt_P450_E_grp-I"/>
</dbReference>
<keyword evidence="8 13" id="KW-0560">Oxidoreductase</keyword>
<dbReference type="PANTHER" id="PTHR47953:SF19">
    <property type="entry name" value="OS06G0641600 PROTEIN"/>
    <property type="match status" value="1"/>
</dbReference>
<evidence type="ECO:0000256" key="10">
    <source>
        <dbReference type="ARBA" id="ARBA00023033"/>
    </source>
</evidence>
<dbReference type="PRINTS" id="PR00385">
    <property type="entry name" value="P450"/>
</dbReference>
<evidence type="ECO:0000256" key="13">
    <source>
        <dbReference type="RuleBase" id="RU000461"/>
    </source>
</evidence>
<dbReference type="Proteomes" id="UP000479710">
    <property type="component" value="Unassembled WGS sequence"/>
</dbReference>
<dbReference type="GO" id="GO:0016705">
    <property type="term" value="F:oxidoreductase activity, acting on paired donors, with incorporation or reduction of molecular oxygen"/>
    <property type="evidence" value="ECO:0007669"/>
    <property type="project" value="InterPro"/>
</dbReference>
<dbReference type="PRINTS" id="PR00463">
    <property type="entry name" value="EP450I"/>
</dbReference>
<evidence type="ECO:0000256" key="3">
    <source>
        <dbReference type="ARBA" id="ARBA00010617"/>
    </source>
</evidence>
<evidence type="ECO:0000256" key="2">
    <source>
        <dbReference type="ARBA" id="ARBA00004167"/>
    </source>
</evidence>
<accession>A0A6G1CXY0</accession>
<dbReference type="AlphaFoldDB" id="A0A6G1CXY0"/>
<evidence type="ECO:0000256" key="6">
    <source>
        <dbReference type="ARBA" id="ARBA00022723"/>
    </source>
</evidence>
<organism evidence="14 15">
    <name type="scientific">Oryza meyeriana var. granulata</name>
    <dbReference type="NCBI Taxonomy" id="110450"/>
    <lineage>
        <taxon>Eukaryota</taxon>
        <taxon>Viridiplantae</taxon>
        <taxon>Streptophyta</taxon>
        <taxon>Embryophyta</taxon>
        <taxon>Tracheophyta</taxon>
        <taxon>Spermatophyta</taxon>
        <taxon>Magnoliopsida</taxon>
        <taxon>Liliopsida</taxon>
        <taxon>Poales</taxon>
        <taxon>Poaceae</taxon>
        <taxon>BOP clade</taxon>
        <taxon>Oryzoideae</taxon>
        <taxon>Oryzeae</taxon>
        <taxon>Oryzinae</taxon>
        <taxon>Oryza</taxon>
        <taxon>Oryza meyeriana</taxon>
    </lineage>
</organism>
<evidence type="ECO:0000313" key="14">
    <source>
        <dbReference type="EMBL" id="KAF0904947.1"/>
    </source>
</evidence>
<evidence type="ECO:0000256" key="5">
    <source>
        <dbReference type="ARBA" id="ARBA00022692"/>
    </source>
</evidence>
<evidence type="ECO:0000256" key="11">
    <source>
        <dbReference type="ARBA" id="ARBA00023136"/>
    </source>
</evidence>
<comment type="subcellular location">
    <subcellularLocation>
        <location evidence="2">Membrane</location>
        <topology evidence="2">Single-pass membrane protein</topology>
    </subcellularLocation>
</comment>
<keyword evidence="7" id="KW-1133">Transmembrane helix</keyword>
<evidence type="ECO:0000313" key="15">
    <source>
        <dbReference type="Proteomes" id="UP000479710"/>
    </source>
</evidence>
<feature type="non-terminal residue" evidence="14">
    <location>
        <position position="1"/>
    </location>
</feature>